<dbReference type="PANTHER" id="PTHR12963:SF4">
    <property type="entry name" value="ACTIVATING SIGNAL COINTEGRATOR 1"/>
    <property type="match status" value="1"/>
</dbReference>
<gene>
    <name evidence="3" type="ORF">BU23DRAFT_560416</name>
</gene>
<feature type="compositionally biased region" description="Basic residues" evidence="1">
    <location>
        <begin position="99"/>
        <end position="108"/>
    </location>
</feature>
<feature type="compositionally biased region" description="Polar residues" evidence="1">
    <location>
        <begin position="541"/>
        <end position="550"/>
    </location>
</feature>
<name>A0A6A5UNK5_9PLEO</name>
<feature type="region of interest" description="Disordered" evidence="1">
    <location>
        <begin position="311"/>
        <end position="362"/>
    </location>
</feature>
<organism evidence="3 4">
    <name type="scientific">Bimuria novae-zelandiae CBS 107.79</name>
    <dbReference type="NCBI Taxonomy" id="1447943"/>
    <lineage>
        <taxon>Eukaryota</taxon>
        <taxon>Fungi</taxon>
        <taxon>Dikarya</taxon>
        <taxon>Ascomycota</taxon>
        <taxon>Pezizomycotina</taxon>
        <taxon>Dothideomycetes</taxon>
        <taxon>Pleosporomycetidae</taxon>
        <taxon>Pleosporales</taxon>
        <taxon>Massarineae</taxon>
        <taxon>Didymosphaeriaceae</taxon>
        <taxon>Bimuria</taxon>
    </lineage>
</organism>
<dbReference type="GO" id="GO:0072344">
    <property type="term" value="P:rescue of stalled ribosome"/>
    <property type="evidence" value="ECO:0007669"/>
    <property type="project" value="InterPro"/>
</dbReference>
<dbReference type="InterPro" id="IPR039128">
    <property type="entry name" value="TRIP4-like"/>
</dbReference>
<feature type="region of interest" description="Disordered" evidence="1">
    <location>
        <begin position="449"/>
        <end position="550"/>
    </location>
</feature>
<feature type="compositionally biased region" description="Polar residues" evidence="1">
    <location>
        <begin position="337"/>
        <end position="351"/>
    </location>
</feature>
<sequence>MTYSDLWTLSTITSLNMALSTWALPQLSKLLPLDEDSLKQIISYAESLPNREAAEHLQNLLGDSPQALEFITSFNNRRRPAATSSQQPPSNAPSEVPKAKPRNKKKPALGKLPPPRQPENFGVTTGGYLKRDEEDYMASNSRSKAPKSNAFALSDKPDVVQKPTTSGTSTPKSRGISPAPPPAKLPPSAAGQLISDTKSSRNPSPKPKAKVNVTGGTPMHGASTTLNDLESAIRALEIQTNPTLSAGQDSSKRKCNCMATRHPLLEAAPNCMNCGKIICVKEGIGPCTFCGEPLLSSEEIQSMVRVLREERGKEKMAANNAEQRRADVSLAPRPFSTPKSATPLSSNPNSDVESESERLAKAKRHRDKLLAFQAQNARRTQVHDEAADFETTHAGLSQWATPQERAMQLKKQQKALREQKWNARPEYEKRQVVASLNLVGGKIMKKYETKAMDRPSTPDSEDDLSEPAEGAGPGAISSGGGAFSKNPLLGGLIRPTIKIDGKGKGKEGEKKQTWRRVQDDNDDNEQLILDGGVYGGRADAQGTQEQETSL</sequence>
<dbReference type="Pfam" id="PF06221">
    <property type="entry name" value="zf-C2HC5"/>
    <property type="match status" value="1"/>
</dbReference>
<dbReference type="EMBL" id="ML976749">
    <property type="protein sequence ID" value="KAF1966254.1"/>
    <property type="molecule type" value="Genomic_DNA"/>
</dbReference>
<dbReference type="GO" id="GO:0180022">
    <property type="term" value="C:RQC-trigger complex"/>
    <property type="evidence" value="ECO:0007669"/>
    <property type="project" value="InterPro"/>
</dbReference>
<feature type="compositionally biased region" description="Basic and acidic residues" evidence="1">
    <location>
        <begin position="497"/>
        <end position="519"/>
    </location>
</feature>
<feature type="compositionally biased region" description="Gly residues" evidence="1">
    <location>
        <begin position="471"/>
        <end position="482"/>
    </location>
</feature>
<evidence type="ECO:0000256" key="1">
    <source>
        <dbReference type="SAM" id="MobiDB-lite"/>
    </source>
</evidence>
<dbReference type="InterPro" id="IPR009349">
    <property type="entry name" value="TRIP4/RQT4_C2HC5_Znf"/>
</dbReference>
<evidence type="ECO:0000313" key="4">
    <source>
        <dbReference type="Proteomes" id="UP000800036"/>
    </source>
</evidence>
<feature type="compositionally biased region" description="Basic and acidic residues" evidence="1">
    <location>
        <begin position="311"/>
        <end position="327"/>
    </location>
</feature>
<keyword evidence="4" id="KW-1185">Reference proteome</keyword>
<dbReference type="Proteomes" id="UP000800036">
    <property type="component" value="Unassembled WGS sequence"/>
</dbReference>
<dbReference type="GO" id="GO:0045893">
    <property type="term" value="P:positive regulation of DNA-templated transcription"/>
    <property type="evidence" value="ECO:0007669"/>
    <property type="project" value="TreeGrafter"/>
</dbReference>
<proteinExistence type="predicted"/>
<protein>
    <submittedName>
        <fullName evidence="3">Zf-C2HC5-domain-containing protein</fullName>
    </submittedName>
</protein>
<evidence type="ECO:0000313" key="3">
    <source>
        <dbReference type="EMBL" id="KAF1966254.1"/>
    </source>
</evidence>
<evidence type="ECO:0000259" key="2">
    <source>
        <dbReference type="Pfam" id="PF06221"/>
    </source>
</evidence>
<dbReference type="GO" id="GO:0008270">
    <property type="term" value="F:zinc ion binding"/>
    <property type="evidence" value="ECO:0007669"/>
    <property type="project" value="InterPro"/>
</dbReference>
<reference evidence="3" key="1">
    <citation type="journal article" date="2020" name="Stud. Mycol.">
        <title>101 Dothideomycetes genomes: a test case for predicting lifestyles and emergence of pathogens.</title>
        <authorList>
            <person name="Haridas S."/>
            <person name="Albert R."/>
            <person name="Binder M."/>
            <person name="Bloem J."/>
            <person name="Labutti K."/>
            <person name="Salamov A."/>
            <person name="Andreopoulos B."/>
            <person name="Baker S."/>
            <person name="Barry K."/>
            <person name="Bills G."/>
            <person name="Bluhm B."/>
            <person name="Cannon C."/>
            <person name="Castanera R."/>
            <person name="Culley D."/>
            <person name="Daum C."/>
            <person name="Ezra D."/>
            <person name="Gonzalez J."/>
            <person name="Henrissat B."/>
            <person name="Kuo A."/>
            <person name="Liang C."/>
            <person name="Lipzen A."/>
            <person name="Lutzoni F."/>
            <person name="Magnuson J."/>
            <person name="Mondo S."/>
            <person name="Nolan M."/>
            <person name="Ohm R."/>
            <person name="Pangilinan J."/>
            <person name="Park H.-J."/>
            <person name="Ramirez L."/>
            <person name="Alfaro M."/>
            <person name="Sun H."/>
            <person name="Tritt A."/>
            <person name="Yoshinaga Y."/>
            <person name="Zwiers L.-H."/>
            <person name="Turgeon B."/>
            <person name="Goodwin S."/>
            <person name="Spatafora J."/>
            <person name="Crous P."/>
            <person name="Grigoriev I."/>
        </authorList>
    </citation>
    <scope>NUCLEOTIDE SEQUENCE</scope>
    <source>
        <strain evidence="3">CBS 107.79</strain>
    </source>
</reference>
<feature type="compositionally biased region" description="Low complexity" evidence="1">
    <location>
        <begin position="162"/>
        <end position="173"/>
    </location>
</feature>
<dbReference type="AlphaFoldDB" id="A0A6A5UNK5"/>
<feature type="region of interest" description="Disordered" evidence="1">
    <location>
        <begin position="78"/>
        <end position="222"/>
    </location>
</feature>
<feature type="domain" description="TRIP4/RQT4 C2HC5-type zinc finger" evidence="2">
    <location>
        <begin position="252"/>
        <end position="304"/>
    </location>
</feature>
<accession>A0A6A5UNK5</accession>
<dbReference type="PANTHER" id="PTHR12963">
    <property type="entry name" value="THYROID RECEPTOR INTERACTING PROTEIN RELATED"/>
    <property type="match status" value="1"/>
</dbReference>
<dbReference type="GO" id="GO:0005634">
    <property type="term" value="C:nucleus"/>
    <property type="evidence" value="ECO:0007669"/>
    <property type="project" value="InterPro"/>
</dbReference>
<dbReference type="OrthoDB" id="338816at2759"/>
<feature type="compositionally biased region" description="Polar residues" evidence="1">
    <location>
        <begin position="194"/>
        <end position="203"/>
    </location>
</feature>
<feature type="compositionally biased region" description="Polar residues" evidence="1">
    <location>
        <begin position="82"/>
        <end position="93"/>
    </location>
</feature>